<feature type="domain" description="Sdz-33 F-box" evidence="1">
    <location>
        <begin position="272"/>
        <end position="342"/>
    </location>
</feature>
<comment type="caution">
    <text evidence="2">The sequence shown here is derived from an EMBL/GenBank/DDBJ whole genome shotgun (WGS) entry which is preliminary data.</text>
</comment>
<dbReference type="PANTHER" id="PTHR22899:SF0">
    <property type="entry name" value="F-BOX ASSOCIATED DOMAIN-CONTAINING PROTEIN-RELATED"/>
    <property type="match status" value="1"/>
</dbReference>
<dbReference type="GeneID" id="78777170"/>
<evidence type="ECO:0000313" key="3">
    <source>
        <dbReference type="Proteomes" id="UP000483820"/>
    </source>
</evidence>
<dbReference type="Pfam" id="PF07735">
    <property type="entry name" value="FBA_2"/>
    <property type="match status" value="2"/>
</dbReference>
<evidence type="ECO:0000259" key="1">
    <source>
        <dbReference type="Pfam" id="PF07735"/>
    </source>
</evidence>
<dbReference type="InterPro" id="IPR053222">
    <property type="entry name" value="Zygotic_Embryogenesis-Asso"/>
</dbReference>
<protein>
    <recommendedName>
        <fullName evidence="1">Sdz-33 F-box domain-containing protein</fullName>
    </recommendedName>
</protein>
<sequence length="380" mass="44106">MSLPYYDTPIRKVKFSLNDLMMANAKTLELYNVILNAKDMNHFFKLWMKNKCNPRLEYLEVRINGNINNDFLLKGLKTVPVPVETKKTFQVLGNVQQLRLDEKITAEFDITRVDGRTATIRMSTFGTVYFYVWPESTNLEPISRDSIDLVVNSHDIEMRIADLTLHFYGNVSETVWMSHRNKLVDWKNAGLSTKQLIQRVLAVTKCTSLRKLILRGEPDYDVFSILDVVTKVSCLPIPSNCSNTFATQALQVLSPVTSEITLFKLPFSSREEFQRLWMGIVECLSVYNDDLSRFQFNINDLLASNAIKLELCEVKMSLRDLNRFFSSWLNNTSNHRLNHLSVKLLGHFNEDVLLDELDAIRFTEERTREFRSTSTFPKFR</sequence>
<dbReference type="Proteomes" id="UP000483820">
    <property type="component" value="Chromosome V"/>
</dbReference>
<name>A0A6A5GJ67_CAERE</name>
<dbReference type="RefSeq" id="XP_053583034.1">
    <property type="nucleotide sequence ID" value="XM_053734121.1"/>
</dbReference>
<gene>
    <name evidence="2" type="ORF">GCK72_021229</name>
</gene>
<evidence type="ECO:0000313" key="2">
    <source>
        <dbReference type="EMBL" id="KAF1754666.1"/>
    </source>
</evidence>
<dbReference type="CTD" id="78777170"/>
<dbReference type="AlphaFoldDB" id="A0A6A5GJ67"/>
<dbReference type="InterPro" id="IPR012885">
    <property type="entry name" value="F-box_Sdz-33"/>
</dbReference>
<feature type="domain" description="Sdz-33 F-box" evidence="1">
    <location>
        <begin position="12"/>
        <end position="61"/>
    </location>
</feature>
<accession>A0A6A5GJ67</accession>
<proteinExistence type="predicted"/>
<dbReference type="KEGG" id="crq:GCK72_021229"/>
<organism evidence="2 3">
    <name type="scientific">Caenorhabditis remanei</name>
    <name type="common">Caenorhabditis vulgaris</name>
    <dbReference type="NCBI Taxonomy" id="31234"/>
    <lineage>
        <taxon>Eukaryota</taxon>
        <taxon>Metazoa</taxon>
        <taxon>Ecdysozoa</taxon>
        <taxon>Nematoda</taxon>
        <taxon>Chromadorea</taxon>
        <taxon>Rhabditida</taxon>
        <taxon>Rhabditina</taxon>
        <taxon>Rhabditomorpha</taxon>
        <taxon>Rhabditoidea</taxon>
        <taxon>Rhabditidae</taxon>
        <taxon>Peloderinae</taxon>
        <taxon>Caenorhabditis</taxon>
    </lineage>
</organism>
<dbReference type="PANTHER" id="PTHR22899">
    <property type="entry name" value="CYCLIN-RELATED F-BOX FAMILY"/>
    <property type="match status" value="1"/>
</dbReference>
<dbReference type="EMBL" id="WUAV01000005">
    <property type="protein sequence ID" value="KAF1754666.1"/>
    <property type="molecule type" value="Genomic_DNA"/>
</dbReference>
<reference evidence="2 3" key="1">
    <citation type="submission" date="2019-12" db="EMBL/GenBank/DDBJ databases">
        <title>Chromosome-level assembly of the Caenorhabditis remanei genome.</title>
        <authorList>
            <person name="Teterina A.A."/>
            <person name="Willis J.H."/>
            <person name="Phillips P.C."/>
        </authorList>
    </citation>
    <scope>NUCLEOTIDE SEQUENCE [LARGE SCALE GENOMIC DNA]</scope>
    <source>
        <strain evidence="2 3">PX506</strain>
        <tissue evidence="2">Whole organism</tissue>
    </source>
</reference>